<dbReference type="Pfam" id="PF00455">
    <property type="entry name" value="DeoRC"/>
    <property type="match status" value="1"/>
</dbReference>
<reference evidence="2" key="1">
    <citation type="submission" date="2024-07" db="EMBL/GenBank/DDBJ databases">
        <title>Identification and characteristics of an arsenic-resistant bacterial isolate, which belongs to a novel species.</title>
        <authorList>
            <person name="Juszczyk A."/>
            <person name="Kowalczyk A."/>
            <person name="Was K."/>
            <person name="Kosowicz W."/>
            <person name="Budzyn A."/>
            <person name="Latowski D."/>
        </authorList>
    </citation>
    <scope>NUCLEOTIDE SEQUENCE</scope>
    <source>
        <strain evidence="2">As8PL</strain>
    </source>
</reference>
<organism evidence="2">
    <name type="scientific">Alkalihalophilus sp. As8PL</name>
    <dbReference type="NCBI Taxonomy" id="3237103"/>
    <lineage>
        <taxon>Bacteria</taxon>
        <taxon>Bacillati</taxon>
        <taxon>Bacillota</taxon>
        <taxon>Bacilli</taxon>
        <taxon>Bacillales</taxon>
        <taxon>Bacillaceae</taxon>
        <taxon>Alkalihalophilus</taxon>
    </lineage>
</organism>
<dbReference type="InterPro" id="IPR037171">
    <property type="entry name" value="NagB/RpiA_transferase-like"/>
</dbReference>
<dbReference type="SUPFAM" id="SSF100950">
    <property type="entry name" value="NagB/RpiA/CoA transferase-like"/>
    <property type="match status" value="1"/>
</dbReference>
<accession>A0AB39BYT2</accession>
<dbReference type="EMBL" id="CP162551">
    <property type="protein sequence ID" value="XDI38783.1"/>
    <property type="molecule type" value="Genomic_DNA"/>
</dbReference>
<dbReference type="InterPro" id="IPR014036">
    <property type="entry name" value="DeoR-like_C"/>
</dbReference>
<gene>
    <name evidence="2" type="ORF">AB3N04_05695</name>
</gene>
<dbReference type="RefSeq" id="WP_368505998.1">
    <property type="nucleotide sequence ID" value="NZ_CP162551.1"/>
</dbReference>
<feature type="domain" description="DeoR-like transcriptional repressor C-terminal sensor" evidence="1">
    <location>
        <begin position="6"/>
        <end position="70"/>
    </location>
</feature>
<sequence length="92" mass="10587">MYETFILIRCTGIDAFSGLTTSNPEVALIQKAIIKQSKRVIFLGYHYRVGIRSFFKVGSLDKVHTIIFDSNVPEAEKDNYKENHKHIEIIQT</sequence>
<evidence type="ECO:0000313" key="2">
    <source>
        <dbReference type="EMBL" id="XDI38783.1"/>
    </source>
</evidence>
<protein>
    <recommendedName>
        <fullName evidence="1">DeoR-like transcriptional repressor C-terminal sensor domain-containing protein</fullName>
    </recommendedName>
</protein>
<name>A0AB39BYT2_9BACI</name>
<proteinExistence type="predicted"/>
<evidence type="ECO:0000259" key="1">
    <source>
        <dbReference type="Pfam" id="PF00455"/>
    </source>
</evidence>
<dbReference type="AlphaFoldDB" id="A0AB39BYT2"/>